<dbReference type="EMBL" id="CP069812">
    <property type="protein sequence ID" value="QRQ93569.1"/>
    <property type="molecule type" value="Genomic_DNA"/>
</dbReference>
<dbReference type="SUPFAM" id="SSF103088">
    <property type="entry name" value="OmpA-like"/>
    <property type="match status" value="1"/>
</dbReference>
<feature type="signal peptide" evidence="6">
    <location>
        <begin position="1"/>
        <end position="23"/>
    </location>
</feature>
<organism evidence="9">
    <name type="scientific">Cupriavidus oxalaticus</name>
    <dbReference type="NCBI Taxonomy" id="96344"/>
    <lineage>
        <taxon>Bacteria</taxon>
        <taxon>Pseudomonadati</taxon>
        <taxon>Pseudomonadota</taxon>
        <taxon>Betaproteobacteria</taxon>
        <taxon>Burkholderiales</taxon>
        <taxon>Burkholderiaceae</taxon>
        <taxon>Cupriavidus</taxon>
    </lineage>
</organism>
<evidence type="ECO:0000313" key="9">
    <source>
        <dbReference type="EMBL" id="SPC14331.1"/>
    </source>
</evidence>
<evidence type="ECO:0000256" key="3">
    <source>
        <dbReference type="ARBA" id="ARBA00023237"/>
    </source>
</evidence>
<feature type="domain" description="OmpA-like" evidence="7">
    <location>
        <begin position="94"/>
        <end position="211"/>
    </location>
</feature>
<evidence type="ECO:0000256" key="1">
    <source>
        <dbReference type="ARBA" id="ARBA00004442"/>
    </source>
</evidence>
<reference evidence="9" key="1">
    <citation type="submission" date="2018-01" db="EMBL/GenBank/DDBJ databases">
        <authorList>
            <person name="Clerissi C."/>
        </authorList>
    </citation>
    <scope>NUCLEOTIDE SEQUENCE</scope>
    <source>
        <strain evidence="9">Cupriavidus oxalaticus LMG 2235</strain>
    </source>
</reference>
<dbReference type="Gene3D" id="3.30.1330.60">
    <property type="entry name" value="OmpA-like domain"/>
    <property type="match status" value="1"/>
</dbReference>
<feature type="region of interest" description="Disordered" evidence="5">
    <location>
        <begin position="179"/>
        <end position="198"/>
    </location>
</feature>
<dbReference type="EMBL" id="OGUS01000121">
    <property type="protein sequence ID" value="SPC14331.1"/>
    <property type="molecule type" value="Genomic_DNA"/>
</dbReference>
<dbReference type="Pfam" id="PF00691">
    <property type="entry name" value="OmpA"/>
    <property type="match status" value="1"/>
</dbReference>
<keyword evidence="10" id="KW-1185">Reference proteome</keyword>
<evidence type="ECO:0000313" key="10">
    <source>
        <dbReference type="Proteomes" id="UP000623307"/>
    </source>
</evidence>
<evidence type="ECO:0000256" key="6">
    <source>
        <dbReference type="SAM" id="SignalP"/>
    </source>
</evidence>
<proteinExistence type="predicted"/>
<dbReference type="PROSITE" id="PS51123">
    <property type="entry name" value="OMPA_2"/>
    <property type="match status" value="1"/>
</dbReference>
<evidence type="ECO:0000313" key="8">
    <source>
        <dbReference type="EMBL" id="QRQ93569.1"/>
    </source>
</evidence>
<protein>
    <submittedName>
        <fullName evidence="9">Lipoprotein YiaD</fullName>
    </submittedName>
    <submittedName>
        <fullName evidence="8">OmpA family protein</fullName>
    </submittedName>
</protein>
<dbReference type="AlphaFoldDB" id="A0A375G3V9"/>
<keyword evidence="6" id="KW-0732">Signal</keyword>
<comment type="subcellular location">
    <subcellularLocation>
        <location evidence="1">Cell outer membrane</location>
    </subcellularLocation>
</comment>
<dbReference type="RefSeq" id="WP_063240108.1">
    <property type="nucleotide sequence ID" value="NZ_CP069810.1"/>
</dbReference>
<name>A0A375G3V9_9BURK</name>
<dbReference type="GeneID" id="303493078"/>
<dbReference type="InterPro" id="IPR027367">
    <property type="entry name" value="Gly-zipper_YMGG"/>
</dbReference>
<dbReference type="OrthoDB" id="9782229at2"/>
<keyword evidence="3" id="KW-0998">Cell outer membrane</keyword>
<dbReference type="Pfam" id="PF13441">
    <property type="entry name" value="Gly-zipper_YMGG"/>
    <property type="match status" value="1"/>
</dbReference>
<dbReference type="InterPro" id="IPR006690">
    <property type="entry name" value="OMPA-like_CS"/>
</dbReference>
<gene>
    <name evidence="9" type="primary">yiaD</name>
    <name evidence="9" type="ORF">CO2235_200187</name>
    <name evidence="8" type="ORF">JTE92_26255</name>
</gene>
<dbReference type="Proteomes" id="UP000623307">
    <property type="component" value="Chromosome 2"/>
</dbReference>
<keyword evidence="2 4" id="KW-0472">Membrane</keyword>
<dbReference type="PROSITE" id="PS01068">
    <property type="entry name" value="OMPA_1"/>
    <property type="match status" value="1"/>
</dbReference>
<sequence>MKIKLVTASLAAATLLAAGCATEQQTHTAVGTGVGAAVGAGLGNLIGGNTTGTLVGAAVGGAVGGATGYNWNAIRGKLNKDTAGTGTQITEQPDGSLKVNIPSQVTFDTDSASIKPSFRSVLDQVAQTLGQHQEVSANVVGHTDSTGNPNYNMQLSQRRAQSVASYLGDRGVSRNRLTAEGRGQSQPVADNATEAGRQQNRRVEIFLKPIQG</sequence>
<dbReference type="PRINTS" id="PR01023">
    <property type="entry name" value="NAFLGMOTY"/>
</dbReference>
<feature type="chain" id="PRO_5016954609" evidence="6">
    <location>
        <begin position="24"/>
        <end position="212"/>
    </location>
</feature>
<keyword evidence="9" id="KW-0449">Lipoprotein</keyword>
<dbReference type="InterPro" id="IPR006665">
    <property type="entry name" value="OmpA-like"/>
</dbReference>
<dbReference type="InterPro" id="IPR050330">
    <property type="entry name" value="Bact_OuterMem_StrucFunc"/>
</dbReference>
<reference evidence="8 10" key="2">
    <citation type="submission" date="2021-02" db="EMBL/GenBank/DDBJ databases">
        <title>Complete Genome Sequence of Cupriavidus oxalaticus Strain Ox1, a Soil Oxalate-Degrading Species.</title>
        <authorList>
            <person name="Palmieri F."/>
            <person name="Udriet P."/>
            <person name="Deuasquier M."/>
            <person name="Beaudoing E."/>
            <person name="Johnson S.L."/>
            <person name="Davenport K.W."/>
            <person name="Chain P.S."/>
            <person name="Bindschedler S."/>
            <person name="Junier P."/>
        </authorList>
    </citation>
    <scope>NUCLEOTIDE SEQUENCE [LARGE SCALE GENOMIC DNA]</scope>
    <source>
        <strain evidence="8 10">Ox1</strain>
    </source>
</reference>
<dbReference type="Proteomes" id="UP000256862">
    <property type="component" value="Chromosome CO2235"/>
</dbReference>
<dbReference type="CDD" id="cd07185">
    <property type="entry name" value="OmpA_C-like"/>
    <property type="match status" value="1"/>
</dbReference>
<dbReference type="PROSITE" id="PS51257">
    <property type="entry name" value="PROKAR_LIPOPROTEIN"/>
    <property type="match status" value="1"/>
</dbReference>
<dbReference type="PRINTS" id="PR01021">
    <property type="entry name" value="OMPADOMAIN"/>
</dbReference>
<accession>A0A375G3V9</accession>
<dbReference type="PANTHER" id="PTHR30329">
    <property type="entry name" value="STATOR ELEMENT OF FLAGELLAR MOTOR COMPLEX"/>
    <property type="match status" value="1"/>
</dbReference>
<dbReference type="PANTHER" id="PTHR30329:SF21">
    <property type="entry name" value="LIPOPROTEIN YIAD-RELATED"/>
    <property type="match status" value="1"/>
</dbReference>
<dbReference type="InterPro" id="IPR036737">
    <property type="entry name" value="OmpA-like_sf"/>
</dbReference>
<evidence type="ECO:0000256" key="2">
    <source>
        <dbReference type="ARBA" id="ARBA00023136"/>
    </source>
</evidence>
<dbReference type="GO" id="GO:0009279">
    <property type="term" value="C:cell outer membrane"/>
    <property type="evidence" value="ECO:0007669"/>
    <property type="project" value="UniProtKB-SubCell"/>
</dbReference>
<dbReference type="InterPro" id="IPR006664">
    <property type="entry name" value="OMP_bac"/>
</dbReference>
<evidence type="ECO:0000259" key="7">
    <source>
        <dbReference type="PROSITE" id="PS51123"/>
    </source>
</evidence>
<evidence type="ECO:0000256" key="5">
    <source>
        <dbReference type="SAM" id="MobiDB-lite"/>
    </source>
</evidence>
<evidence type="ECO:0000256" key="4">
    <source>
        <dbReference type="PROSITE-ProRule" id="PRU00473"/>
    </source>
</evidence>